<protein>
    <submittedName>
        <fullName evidence="1">Uncharacterized protein</fullName>
    </submittedName>
</protein>
<organism evidence="1">
    <name type="scientific">uncultured Caudovirales phage</name>
    <dbReference type="NCBI Taxonomy" id="2100421"/>
    <lineage>
        <taxon>Viruses</taxon>
        <taxon>Duplodnaviria</taxon>
        <taxon>Heunggongvirae</taxon>
        <taxon>Uroviricota</taxon>
        <taxon>Caudoviricetes</taxon>
        <taxon>Peduoviridae</taxon>
        <taxon>Maltschvirus</taxon>
        <taxon>Maltschvirus maltsch</taxon>
    </lineage>
</organism>
<dbReference type="EMBL" id="LR797271">
    <property type="protein sequence ID" value="CAB4197451.1"/>
    <property type="molecule type" value="Genomic_DNA"/>
</dbReference>
<proteinExistence type="predicted"/>
<gene>
    <name evidence="1" type="ORF">UFOVP1309_15</name>
</gene>
<name>A0A6J5RV56_9CAUD</name>
<accession>A0A6J5RV56</accession>
<reference evidence="1" key="1">
    <citation type="submission" date="2020-05" db="EMBL/GenBank/DDBJ databases">
        <authorList>
            <person name="Chiriac C."/>
            <person name="Salcher M."/>
            <person name="Ghai R."/>
            <person name="Kavagutti S V."/>
        </authorList>
    </citation>
    <scope>NUCLEOTIDE SEQUENCE</scope>
</reference>
<sequence>MNNNQETLAAHAVIGCAQQCLADMDGVLPEDFRASTTAILWQALEIQMAGVAIETLLLARDEEF</sequence>
<evidence type="ECO:0000313" key="1">
    <source>
        <dbReference type="EMBL" id="CAB4197451.1"/>
    </source>
</evidence>